<dbReference type="InterPro" id="IPR011284">
    <property type="entry name" value="3oxo_ACP_reduc"/>
</dbReference>
<comment type="pathway">
    <text evidence="1 8">Lipid metabolism; fatty acid biosynthesis.</text>
</comment>
<evidence type="ECO:0000313" key="10">
    <source>
        <dbReference type="EMBL" id="QHB92595.1"/>
    </source>
</evidence>
<feature type="binding site" evidence="7">
    <location>
        <begin position="17"/>
        <end position="20"/>
    </location>
    <ligand>
        <name>NADP(+)</name>
        <dbReference type="ChEBI" id="CHEBI:58349"/>
    </ligand>
</feature>
<dbReference type="UniPathway" id="UPA00094"/>
<evidence type="ECO:0000256" key="7">
    <source>
        <dbReference type="PIRSR" id="PIRSR611284-2"/>
    </source>
</evidence>
<feature type="binding site" evidence="7">
    <location>
        <position position="193"/>
    </location>
    <ligand>
        <name>NADP(+)</name>
        <dbReference type="ChEBI" id="CHEBI:58349"/>
    </ligand>
</feature>
<dbReference type="NCBIfam" id="TIGR01830">
    <property type="entry name" value="3oxo_ACP_reduc"/>
    <property type="match status" value="1"/>
</dbReference>
<evidence type="ECO:0000256" key="6">
    <source>
        <dbReference type="PIRSR" id="PIRSR611284-1"/>
    </source>
</evidence>
<dbReference type="PANTHER" id="PTHR42879:SF2">
    <property type="entry name" value="3-OXOACYL-[ACYL-CARRIER-PROTEIN] REDUCTASE FABG"/>
    <property type="match status" value="1"/>
</dbReference>
<dbReference type="EMBL" id="MN844187">
    <property type="protein sequence ID" value="QHB92595.1"/>
    <property type="molecule type" value="Genomic_DNA"/>
</dbReference>
<dbReference type="FunFam" id="3.40.50.720:FF:000173">
    <property type="entry name" value="3-oxoacyl-[acyl-carrier protein] reductase"/>
    <property type="match status" value="1"/>
</dbReference>
<dbReference type="Gene3D" id="3.40.50.720">
    <property type="entry name" value="NAD(P)-binding Rossmann-like Domain"/>
    <property type="match status" value="1"/>
</dbReference>
<keyword evidence="8" id="KW-0443">Lipid metabolism</keyword>
<comment type="subunit">
    <text evidence="8">Homotetramer.</text>
</comment>
<gene>
    <name evidence="10" type="primary">ysfH</name>
</gene>
<dbReference type="InterPro" id="IPR020904">
    <property type="entry name" value="Sc_DH/Rdtase_CS"/>
</dbReference>
<dbReference type="InterPro" id="IPR036291">
    <property type="entry name" value="NAD(P)-bd_dom_sf"/>
</dbReference>
<name>A0A6B9MDK7_9ACTN</name>
<feature type="binding site" evidence="7">
    <location>
        <begin position="160"/>
        <end position="164"/>
    </location>
    <ligand>
        <name>NADP(+)</name>
        <dbReference type="ChEBI" id="CHEBI:58349"/>
    </ligand>
</feature>
<reference evidence="10" key="1">
    <citation type="journal article" date="2019" name="Org. Lett.">
        <title>Genetic Manipulation of an Aminotransferase Family Gene dtlA Activates Youssoufenes in Marine-Derived Streptomyces youssoufiensis.</title>
        <authorList>
            <person name="Li H."/>
            <person name="Liu J."/>
            <person name="Deng Z."/>
            <person name="Li T."/>
            <person name="Liu Z."/>
            <person name="Che Q."/>
            <person name="Li W."/>
        </authorList>
    </citation>
    <scope>NUCLEOTIDE SEQUENCE</scope>
    <source>
        <strain evidence="10">OUC6819</strain>
    </source>
</reference>
<comment type="function">
    <text evidence="8">Catalyzes the NADPH-dependent reduction of beta-ketoacyl-ACP substrates to beta-hydroxyacyl-ACP products, the first reductive step in the elongation cycle of fatty acid biosynthesis.</text>
</comment>
<keyword evidence="4 8" id="KW-0560">Oxidoreductase</keyword>
<dbReference type="PANTHER" id="PTHR42879">
    <property type="entry name" value="3-OXOACYL-(ACYL-CARRIER-PROTEIN) REDUCTASE"/>
    <property type="match status" value="1"/>
</dbReference>
<dbReference type="PROSITE" id="PS00061">
    <property type="entry name" value="ADH_SHORT"/>
    <property type="match status" value="1"/>
</dbReference>
<dbReference type="GO" id="GO:0051287">
    <property type="term" value="F:NAD binding"/>
    <property type="evidence" value="ECO:0007669"/>
    <property type="project" value="UniProtKB-UniRule"/>
</dbReference>
<keyword evidence="8" id="KW-0276">Fatty acid metabolism</keyword>
<evidence type="ECO:0000256" key="5">
    <source>
        <dbReference type="ARBA" id="ARBA00048508"/>
    </source>
</evidence>
<feature type="active site" description="Proton acceptor" evidence="6">
    <location>
        <position position="160"/>
    </location>
</feature>
<dbReference type="NCBIfam" id="NF009466">
    <property type="entry name" value="PRK12826.1-2"/>
    <property type="match status" value="1"/>
</dbReference>
<dbReference type="GO" id="GO:0004316">
    <property type="term" value="F:3-oxoacyl-[acyl-carrier-protein] reductase (NADPH) activity"/>
    <property type="evidence" value="ECO:0007669"/>
    <property type="project" value="UniProtKB-UniRule"/>
</dbReference>
<accession>A0A6B9MDK7</accession>
<dbReference type="InterPro" id="IPR050259">
    <property type="entry name" value="SDR"/>
</dbReference>
<protein>
    <recommendedName>
        <fullName evidence="3 8">3-oxoacyl-[acyl-carrier-protein] reductase</fullName>
        <ecNumber evidence="3 8">1.1.1.100</ecNumber>
    </recommendedName>
</protein>
<evidence type="ECO:0000256" key="4">
    <source>
        <dbReference type="ARBA" id="ARBA00023002"/>
    </source>
</evidence>
<dbReference type="Pfam" id="PF13561">
    <property type="entry name" value="adh_short_C2"/>
    <property type="match status" value="1"/>
</dbReference>
<dbReference type="PRINTS" id="PR00081">
    <property type="entry name" value="GDHRDH"/>
</dbReference>
<dbReference type="InterPro" id="IPR057326">
    <property type="entry name" value="KR_dom"/>
</dbReference>
<keyword evidence="8" id="KW-0275">Fatty acid biosynthesis</keyword>
<comment type="similarity">
    <text evidence="2 8">Belongs to the short-chain dehydrogenases/reductases (SDR) family.</text>
</comment>
<sequence>MTETDTETQRPMAIVTGGSRGIGRACAVQLATDGYDVAFCYRSGNDAAAETEKLIREQGAQVYHAPCDVADYDAVQAFIKDAKAALGPVSVLVNSAGIVKDNPMVLMPHEDWQAVIDTNLNGTFNFCRSVVFDFMKRKEGVIVNMSSISGVYGHATQTNYSASKAGIQGMSASLAKEVAGYGIRVNVVAPGFIETDMTEALPEKLRAQALKSIPMKRYGGADEVAYLVSFLVSDRAKYITGEVIEVDGGVSL</sequence>
<dbReference type="CDD" id="cd05333">
    <property type="entry name" value="BKR_SDR_c"/>
    <property type="match status" value="1"/>
</dbReference>
<comment type="catalytic activity">
    <reaction evidence="5 8">
        <text>a (3R)-hydroxyacyl-[ACP] + NADP(+) = a 3-oxoacyl-[ACP] + NADPH + H(+)</text>
        <dbReference type="Rhea" id="RHEA:17397"/>
        <dbReference type="Rhea" id="RHEA-COMP:9916"/>
        <dbReference type="Rhea" id="RHEA-COMP:9945"/>
        <dbReference type="ChEBI" id="CHEBI:15378"/>
        <dbReference type="ChEBI" id="CHEBI:57783"/>
        <dbReference type="ChEBI" id="CHEBI:58349"/>
        <dbReference type="ChEBI" id="CHEBI:78776"/>
        <dbReference type="ChEBI" id="CHEBI:78827"/>
        <dbReference type="EC" id="1.1.1.100"/>
    </reaction>
</comment>
<evidence type="ECO:0000256" key="8">
    <source>
        <dbReference type="RuleBase" id="RU366074"/>
    </source>
</evidence>
<dbReference type="PRINTS" id="PR00080">
    <property type="entry name" value="SDRFAMILY"/>
</dbReference>
<dbReference type="SUPFAM" id="SSF51735">
    <property type="entry name" value="NAD(P)-binding Rossmann-fold domains"/>
    <property type="match status" value="1"/>
</dbReference>
<proteinExistence type="inferred from homology"/>
<evidence type="ECO:0000259" key="9">
    <source>
        <dbReference type="SMART" id="SM00822"/>
    </source>
</evidence>
<evidence type="ECO:0000256" key="3">
    <source>
        <dbReference type="ARBA" id="ARBA00012948"/>
    </source>
</evidence>
<dbReference type="SMART" id="SM00822">
    <property type="entry name" value="PKS_KR"/>
    <property type="match status" value="1"/>
</dbReference>
<keyword evidence="7 8" id="KW-0521">NADP</keyword>
<dbReference type="InterPro" id="IPR002347">
    <property type="entry name" value="SDR_fam"/>
</dbReference>
<feature type="domain" description="Ketoreductase" evidence="9">
    <location>
        <begin position="13"/>
        <end position="191"/>
    </location>
</feature>
<organism evidence="10">
    <name type="scientific">Streptomyces youssoufiensis</name>
    <dbReference type="NCBI Taxonomy" id="654447"/>
    <lineage>
        <taxon>Bacteria</taxon>
        <taxon>Bacillati</taxon>
        <taxon>Actinomycetota</taxon>
        <taxon>Actinomycetes</taxon>
        <taxon>Kitasatosporales</taxon>
        <taxon>Streptomycetaceae</taxon>
        <taxon>Streptomyces</taxon>
    </lineage>
</organism>
<dbReference type="AlphaFoldDB" id="A0A6B9MDK7"/>
<evidence type="ECO:0000256" key="1">
    <source>
        <dbReference type="ARBA" id="ARBA00005194"/>
    </source>
</evidence>
<dbReference type="GO" id="GO:0006633">
    <property type="term" value="P:fatty acid biosynthetic process"/>
    <property type="evidence" value="ECO:0007669"/>
    <property type="project" value="UniProtKB-UniPathway"/>
</dbReference>
<dbReference type="EC" id="1.1.1.100" evidence="3 8"/>
<evidence type="ECO:0000256" key="2">
    <source>
        <dbReference type="ARBA" id="ARBA00006484"/>
    </source>
</evidence>
<keyword evidence="8" id="KW-0444">Lipid biosynthesis</keyword>